<dbReference type="PANTHER" id="PTHR43540:SF1">
    <property type="entry name" value="ISOCHORISMATASE HYDROLASE"/>
    <property type="match status" value="1"/>
</dbReference>
<dbReference type="SUPFAM" id="SSF52499">
    <property type="entry name" value="Isochorismatase-like hydrolases"/>
    <property type="match status" value="1"/>
</dbReference>
<reference evidence="3 4" key="1">
    <citation type="submission" date="2016-11" db="EMBL/GenBank/DDBJ databases">
        <authorList>
            <person name="Jaros S."/>
            <person name="Januszkiewicz K."/>
            <person name="Wedrychowicz H."/>
        </authorList>
    </citation>
    <scope>NUCLEOTIDE SEQUENCE [LARGE SCALE GENOMIC DNA]</scope>
    <source>
        <strain evidence="3 4">DSM 29589</strain>
    </source>
</reference>
<dbReference type="GO" id="GO:0016787">
    <property type="term" value="F:hydrolase activity"/>
    <property type="evidence" value="ECO:0007669"/>
    <property type="project" value="UniProtKB-KW"/>
</dbReference>
<evidence type="ECO:0000256" key="1">
    <source>
        <dbReference type="ARBA" id="ARBA00022801"/>
    </source>
</evidence>
<feature type="domain" description="Isochorismatase-like" evidence="2">
    <location>
        <begin position="47"/>
        <end position="177"/>
    </location>
</feature>
<dbReference type="STRING" id="337701.SAMN05444398_102139"/>
<dbReference type="OrthoDB" id="7500697at2"/>
<dbReference type="InterPro" id="IPR036380">
    <property type="entry name" value="Isochorismatase-like_sf"/>
</dbReference>
<keyword evidence="1" id="KW-0378">Hydrolase</keyword>
<name>A0A1M7A1L9_9RHOB</name>
<dbReference type="InterPro" id="IPR000868">
    <property type="entry name" value="Isochorismatase-like_dom"/>
</dbReference>
<evidence type="ECO:0000259" key="2">
    <source>
        <dbReference type="Pfam" id="PF00857"/>
    </source>
</evidence>
<proteinExistence type="predicted"/>
<dbReference type="Proteomes" id="UP000183974">
    <property type="component" value="Unassembled WGS sequence"/>
</dbReference>
<gene>
    <name evidence="3" type="ORF">SAMN05444398_102139</name>
</gene>
<dbReference type="AlphaFoldDB" id="A0A1M7A1L9"/>
<protein>
    <submittedName>
        <fullName evidence="3">Nicotinamidase-related amidase</fullName>
    </submittedName>
</protein>
<dbReference type="Gene3D" id="3.40.50.850">
    <property type="entry name" value="Isochorismatase-like"/>
    <property type="match status" value="1"/>
</dbReference>
<evidence type="ECO:0000313" key="3">
    <source>
        <dbReference type="EMBL" id="SHL36641.1"/>
    </source>
</evidence>
<dbReference type="InterPro" id="IPR050272">
    <property type="entry name" value="Isochorismatase-like_hydrls"/>
</dbReference>
<dbReference type="RefSeq" id="WP_073033853.1">
    <property type="nucleotide sequence ID" value="NZ_BMLR01000002.1"/>
</dbReference>
<dbReference type="Pfam" id="PF00857">
    <property type="entry name" value="Isochorismatase"/>
    <property type="match status" value="1"/>
</dbReference>
<sequence length="198" mass="21057">MGGAIWDRFLTGRDREVFGGAGYGAYGALPERPALILLHTGIEAERRALARLACMARQAGIPVIHVLEGREDKETGPDRPQDVLPESAASDIVLNRSAPSAFFETDLMGHLNLLRADGVILAGGDTSDAVRATVVDAFSLNLRSVVVADVCFDRWEASHALALFDLDAKHSNVMDSAGVQGWLARLPGGLFALPPGAQ</sequence>
<organism evidence="3 4">
    <name type="scientific">Roseovarius pacificus</name>
    <dbReference type="NCBI Taxonomy" id="337701"/>
    <lineage>
        <taxon>Bacteria</taxon>
        <taxon>Pseudomonadati</taxon>
        <taxon>Pseudomonadota</taxon>
        <taxon>Alphaproteobacteria</taxon>
        <taxon>Rhodobacterales</taxon>
        <taxon>Roseobacteraceae</taxon>
        <taxon>Roseovarius</taxon>
    </lineage>
</organism>
<evidence type="ECO:0000313" key="4">
    <source>
        <dbReference type="Proteomes" id="UP000183974"/>
    </source>
</evidence>
<keyword evidence="4" id="KW-1185">Reference proteome</keyword>
<dbReference type="PANTHER" id="PTHR43540">
    <property type="entry name" value="PEROXYUREIDOACRYLATE/UREIDOACRYLATE AMIDOHYDROLASE-RELATED"/>
    <property type="match status" value="1"/>
</dbReference>
<accession>A0A1M7A1L9</accession>
<dbReference type="EMBL" id="FRBR01000002">
    <property type="protein sequence ID" value="SHL36641.1"/>
    <property type="molecule type" value="Genomic_DNA"/>
</dbReference>